<evidence type="ECO:0000313" key="5">
    <source>
        <dbReference type="Proteomes" id="UP000639772"/>
    </source>
</evidence>
<accession>A0A835UCE7</accession>
<gene>
    <name evidence="3" type="ORF">HPP92_023873</name>
    <name evidence="2" type="ORF">HPP92_024204</name>
</gene>
<dbReference type="EMBL" id="JADCNL010000013">
    <property type="protein sequence ID" value="KAG0454912.1"/>
    <property type="molecule type" value="Genomic_DNA"/>
</dbReference>
<reference evidence="4 5" key="1">
    <citation type="journal article" date="2020" name="Nat. Food">
        <title>A phased Vanilla planifolia genome enables genetic improvement of flavour and production.</title>
        <authorList>
            <person name="Hasing T."/>
            <person name="Tang H."/>
            <person name="Brym M."/>
            <person name="Khazi F."/>
            <person name="Huang T."/>
            <person name="Chambers A.H."/>
        </authorList>
    </citation>
    <scope>NUCLEOTIDE SEQUENCE [LARGE SCALE GENOMIC DNA]</scope>
    <source>
        <tissue evidence="3">Leaf</tissue>
    </source>
</reference>
<sequence length="156" mass="17617">MHQHRLDKRGLALGHTPCNLIKRRLHKGPEHAPPIPRQQRSSLLRRRWCGEPDWSEGSPYGPTALPPRLQGTLASPRAAAILRPLPTDGVLCLGLGFDMLRTRMEVLDRIHQVAAILYSRLPSPDAVWRKKKGQRRRDGVGERFCSDHGAYGGRRD</sequence>
<protein>
    <submittedName>
        <fullName evidence="3">Uncharacterized protein</fullName>
    </submittedName>
</protein>
<name>A0A835UCE7_VANPL</name>
<dbReference type="Proteomes" id="UP000636800">
    <property type="component" value="Chromosome 13"/>
</dbReference>
<keyword evidence="4" id="KW-1185">Reference proteome</keyword>
<feature type="compositionally biased region" description="Basic and acidic residues" evidence="1">
    <location>
        <begin position="136"/>
        <end position="146"/>
    </location>
</feature>
<dbReference type="AlphaFoldDB" id="A0A835UCE7"/>
<dbReference type="Proteomes" id="UP000639772">
    <property type="component" value="Chromosome 13"/>
</dbReference>
<dbReference type="EMBL" id="JADCNM010000013">
    <property type="protein sequence ID" value="KAG0456085.1"/>
    <property type="molecule type" value="Genomic_DNA"/>
</dbReference>
<evidence type="ECO:0000256" key="1">
    <source>
        <dbReference type="SAM" id="MobiDB-lite"/>
    </source>
</evidence>
<proteinExistence type="predicted"/>
<evidence type="ECO:0000313" key="3">
    <source>
        <dbReference type="EMBL" id="KAG0456085.1"/>
    </source>
</evidence>
<feature type="region of interest" description="Disordered" evidence="1">
    <location>
        <begin position="132"/>
        <end position="156"/>
    </location>
</feature>
<organism evidence="3 5">
    <name type="scientific">Vanilla planifolia</name>
    <name type="common">Vanilla</name>
    <dbReference type="NCBI Taxonomy" id="51239"/>
    <lineage>
        <taxon>Eukaryota</taxon>
        <taxon>Viridiplantae</taxon>
        <taxon>Streptophyta</taxon>
        <taxon>Embryophyta</taxon>
        <taxon>Tracheophyta</taxon>
        <taxon>Spermatophyta</taxon>
        <taxon>Magnoliopsida</taxon>
        <taxon>Liliopsida</taxon>
        <taxon>Asparagales</taxon>
        <taxon>Orchidaceae</taxon>
        <taxon>Vanilloideae</taxon>
        <taxon>Vanilleae</taxon>
        <taxon>Vanilla</taxon>
    </lineage>
</organism>
<comment type="caution">
    <text evidence="3">The sequence shown here is derived from an EMBL/GenBank/DDBJ whole genome shotgun (WGS) entry which is preliminary data.</text>
</comment>
<evidence type="ECO:0000313" key="2">
    <source>
        <dbReference type="EMBL" id="KAG0454912.1"/>
    </source>
</evidence>
<evidence type="ECO:0000313" key="4">
    <source>
        <dbReference type="Proteomes" id="UP000636800"/>
    </source>
</evidence>